<dbReference type="InterPro" id="IPR036597">
    <property type="entry name" value="Fido-like_dom_sf"/>
</dbReference>
<feature type="domain" description="Fido" evidence="1">
    <location>
        <begin position="79"/>
        <end position="214"/>
    </location>
</feature>
<dbReference type="Proteomes" id="UP001263852">
    <property type="component" value="Unassembled WGS sequence"/>
</dbReference>
<dbReference type="Gene3D" id="1.10.3290.10">
    <property type="entry name" value="Fido-like domain"/>
    <property type="match status" value="1"/>
</dbReference>
<dbReference type="KEGG" id="lpg:BB562_08010"/>
<dbReference type="RefSeq" id="WP_101873425.1">
    <property type="nucleotide sequence ID" value="NZ_BOUG01000005.1"/>
</dbReference>
<evidence type="ECO:0000313" key="3">
    <source>
        <dbReference type="Proteomes" id="UP001263852"/>
    </source>
</evidence>
<accession>A0AAP5PR87</accession>
<evidence type="ECO:0000259" key="1">
    <source>
        <dbReference type="PROSITE" id="PS51459"/>
    </source>
</evidence>
<name>A0AAP5PR87_LACPE</name>
<dbReference type="AlphaFoldDB" id="A0AAP5PR87"/>
<reference evidence="2" key="1">
    <citation type="submission" date="2023-08" db="EMBL/GenBank/DDBJ databases">
        <authorList>
            <person name="Page C.A."/>
            <person name="Perez-Diaz I.M."/>
        </authorList>
    </citation>
    <scope>NUCLEOTIDE SEQUENCE</scope>
    <source>
        <strain evidence="2">1.8.9</strain>
    </source>
</reference>
<dbReference type="Pfam" id="PF02661">
    <property type="entry name" value="Fic"/>
    <property type="match status" value="1"/>
</dbReference>
<proteinExistence type="predicted"/>
<gene>
    <name evidence="2" type="ORF">RI555_08210</name>
</gene>
<comment type="caution">
    <text evidence="2">The sequence shown here is derived from an EMBL/GenBank/DDBJ whole genome shotgun (WGS) entry which is preliminary data.</text>
</comment>
<evidence type="ECO:0000313" key="2">
    <source>
        <dbReference type="EMBL" id="MDT7038965.1"/>
    </source>
</evidence>
<protein>
    <submittedName>
        <fullName evidence="2">Fic family protein</fullName>
    </submittedName>
</protein>
<sequence length="225" mass="24994">MPINDRFTLTPSDQQLAIDQHFIPIIHALSRFEDVQTTREQTKAIVNGDPTMNVSPEDQAIVLRLKRGLTYIIEHDGPYQLQTSLAINGIVAQDEALDWGTLRTGQIQIGGVDFVPPIPVQATVEAQITRILASHTSLTYRALLLMFNIMRAQLFWDGNKRTAFLTANYLMSHAGVGLVYVTENQLTTFHQLLSAYYEAGAGSALTKLIQWTAENCIHGPSTLKS</sequence>
<organism evidence="2 3">
    <name type="scientific">Lactiplantibacillus pentosus</name>
    <name type="common">Lactobacillus pentosus</name>
    <dbReference type="NCBI Taxonomy" id="1589"/>
    <lineage>
        <taxon>Bacteria</taxon>
        <taxon>Bacillati</taxon>
        <taxon>Bacillota</taxon>
        <taxon>Bacilli</taxon>
        <taxon>Lactobacillales</taxon>
        <taxon>Lactobacillaceae</taxon>
        <taxon>Lactiplantibacillus</taxon>
    </lineage>
</organism>
<dbReference type="EMBL" id="JAVLAO010000001">
    <property type="protein sequence ID" value="MDT7038965.1"/>
    <property type="molecule type" value="Genomic_DNA"/>
</dbReference>
<dbReference type="SUPFAM" id="SSF140931">
    <property type="entry name" value="Fic-like"/>
    <property type="match status" value="1"/>
</dbReference>
<dbReference type="PROSITE" id="PS51459">
    <property type="entry name" value="FIDO"/>
    <property type="match status" value="1"/>
</dbReference>
<dbReference type="InterPro" id="IPR003812">
    <property type="entry name" value="Fido"/>
</dbReference>